<dbReference type="RefSeq" id="WP_338061488.1">
    <property type="nucleotide sequence ID" value="NZ_CP016353.1"/>
</dbReference>
<dbReference type="Proteomes" id="UP000199494">
    <property type="component" value="Unassembled WGS sequence"/>
</dbReference>
<dbReference type="Pfam" id="PF14023">
    <property type="entry name" value="Bestrophin-like"/>
    <property type="match status" value="1"/>
</dbReference>
<evidence type="ECO:0000313" key="2">
    <source>
        <dbReference type="Proteomes" id="UP000199494"/>
    </source>
</evidence>
<dbReference type="AlphaFoldDB" id="A0A1G6VWB2"/>
<keyword evidence="2" id="KW-1185">Reference proteome</keyword>
<name>A0A1G6VWB2_9PSEU</name>
<accession>A0A1G6VWB2</accession>
<evidence type="ECO:0000313" key="1">
    <source>
        <dbReference type="EMBL" id="SDD57848.1"/>
    </source>
</evidence>
<gene>
    <name evidence="1" type="ORF">SAMN05421630_11042</name>
</gene>
<protein>
    <submittedName>
        <fullName evidence="1">Uncharacterized protein</fullName>
    </submittedName>
</protein>
<sequence length="212" mass="23121">MFTIVGGLHAVLISFVLISLFDGVTQAGESAEREANGLVAVAWAADALPEQARDRVHELSREYATAVIEQEWPRLAAGEQVTGAGWARLDELRATLTAASITTSDEWEAGRKAEAETQLLKVYEERQARINDADNRGLEPVVWFVLGLGRFITVVLSNLFGGTRLVTHTIIVTTLAGMIVLLLFAIYQLQNPFGSDTQLGPDAFRNALDRLG</sequence>
<proteinExistence type="predicted"/>
<dbReference type="InterPro" id="IPR025333">
    <property type="entry name" value="DUF4239"/>
</dbReference>
<dbReference type="EMBL" id="FMZE01000010">
    <property type="protein sequence ID" value="SDD57848.1"/>
    <property type="molecule type" value="Genomic_DNA"/>
</dbReference>
<dbReference type="STRING" id="530584.SAMN05421630_11042"/>
<organism evidence="1 2">
    <name type="scientific">Prauserella marina</name>
    <dbReference type="NCBI Taxonomy" id="530584"/>
    <lineage>
        <taxon>Bacteria</taxon>
        <taxon>Bacillati</taxon>
        <taxon>Actinomycetota</taxon>
        <taxon>Actinomycetes</taxon>
        <taxon>Pseudonocardiales</taxon>
        <taxon>Pseudonocardiaceae</taxon>
        <taxon>Prauserella</taxon>
    </lineage>
</organism>
<reference evidence="1 2" key="1">
    <citation type="submission" date="2016-10" db="EMBL/GenBank/DDBJ databases">
        <authorList>
            <person name="de Groot N.N."/>
        </authorList>
    </citation>
    <scope>NUCLEOTIDE SEQUENCE [LARGE SCALE GENOMIC DNA]</scope>
    <source>
        <strain evidence="1 2">CGMCC 4.5506</strain>
    </source>
</reference>